<dbReference type="InterPro" id="IPR002397">
    <property type="entry name" value="Cyt_P450_B"/>
</dbReference>
<dbReference type="CDD" id="cd11078">
    <property type="entry name" value="CYP130-like"/>
    <property type="match status" value="1"/>
</dbReference>
<keyword evidence="2" id="KW-0503">Monooxygenase</keyword>
<protein>
    <submittedName>
        <fullName evidence="3">Cytochrome P450 123</fullName>
        <ecNumber evidence="3">1.14.-.-</ecNumber>
    </submittedName>
</protein>
<dbReference type="PRINTS" id="PR00359">
    <property type="entry name" value="BP450"/>
</dbReference>
<organism evidence="3 4">
    <name type="scientific">Sinobacterium norvegicum</name>
    <dbReference type="NCBI Taxonomy" id="1641715"/>
    <lineage>
        <taxon>Bacteria</taxon>
        <taxon>Pseudomonadati</taxon>
        <taxon>Pseudomonadota</taxon>
        <taxon>Gammaproteobacteria</taxon>
        <taxon>Cellvibrionales</taxon>
        <taxon>Spongiibacteraceae</taxon>
        <taxon>Sinobacterium</taxon>
    </lineage>
</organism>
<dbReference type="InterPro" id="IPR001128">
    <property type="entry name" value="Cyt_P450"/>
</dbReference>
<keyword evidence="2" id="KW-0479">Metal-binding</keyword>
<dbReference type="PANTHER" id="PTHR46696">
    <property type="entry name" value="P450, PUTATIVE (EUROFUNG)-RELATED"/>
    <property type="match status" value="1"/>
</dbReference>
<dbReference type="EMBL" id="CAKLPX010000001">
    <property type="protein sequence ID" value="CAH0990957.1"/>
    <property type="molecule type" value="Genomic_DNA"/>
</dbReference>
<dbReference type="Pfam" id="PF00067">
    <property type="entry name" value="p450"/>
    <property type="match status" value="1"/>
</dbReference>
<dbReference type="EC" id="1.14.-.-" evidence="3"/>
<evidence type="ECO:0000313" key="4">
    <source>
        <dbReference type="Proteomes" id="UP000838100"/>
    </source>
</evidence>
<keyword evidence="4" id="KW-1185">Reference proteome</keyword>
<keyword evidence="2" id="KW-0408">Iron</keyword>
<comment type="similarity">
    <text evidence="1 2">Belongs to the cytochrome P450 family.</text>
</comment>
<evidence type="ECO:0000313" key="3">
    <source>
        <dbReference type="EMBL" id="CAH0990957.1"/>
    </source>
</evidence>
<comment type="caution">
    <text evidence="3">The sequence shown here is derived from an EMBL/GenBank/DDBJ whole genome shotgun (WGS) entry which is preliminary data.</text>
</comment>
<accession>A0ABN8EHY2</accession>
<dbReference type="SUPFAM" id="SSF48264">
    <property type="entry name" value="Cytochrome P450"/>
    <property type="match status" value="1"/>
</dbReference>
<dbReference type="GO" id="GO:0016491">
    <property type="term" value="F:oxidoreductase activity"/>
    <property type="evidence" value="ECO:0007669"/>
    <property type="project" value="UniProtKB-KW"/>
</dbReference>
<keyword evidence="2 3" id="KW-0560">Oxidoreductase</keyword>
<name>A0ABN8EHY2_9GAMM</name>
<keyword evidence="2" id="KW-0349">Heme</keyword>
<evidence type="ECO:0000256" key="1">
    <source>
        <dbReference type="ARBA" id="ARBA00010617"/>
    </source>
</evidence>
<dbReference type="Gene3D" id="1.10.630.10">
    <property type="entry name" value="Cytochrome P450"/>
    <property type="match status" value="1"/>
</dbReference>
<dbReference type="PANTHER" id="PTHR46696:SF4">
    <property type="entry name" value="BIOTIN BIOSYNTHESIS CYTOCHROME P450"/>
    <property type="match status" value="1"/>
</dbReference>
<dbReference type="PROSITE" id="PS00086">
    <property type="entry name" value="CYTOCHROME_P450"/>
    <property type="match status" value="1"/>
</dbReference>
<evidence type="ECO:0000256" key="2">
    <source>
        <dbReference type="RuleBase" id="RU000461"/>
    </source>
</evidence>
<dbReference type="Proteomes" id="UP000838100">
    <property type="component" value="Unassembled WGS sequence"/>
</dbReference>
<proteinExistence type="inferred from homology"/>
<dbReference type="RefSeq" id="WP_237443622.1">
    <property type="nucleotide sequence ID" value="NZ_CAKLPX010000001.1"/>
</dbReference>
<reference evidence="3" key="1">
    <citation type="submission" date="2021-12" db="EMBL/GenBank/DDBJ databases">
        <authorList>
            <person name="Rodrigo-Torres L."/>
            <person name="Arahal R. D."/>
            <person name="Lucena T."/>
        </authorList>
    </citation>
    <scope>NUCLEOTIDE SEQUENCE</scope>
    <source>
        <strain evidence="3">CECT 8267</strain>
    </source>
</reference>
<dbReference type="InterPro" id="IPR036396">
    <property type="entry name" value="Cyt_P450_sf"/>
</dbReference>
<sequence length="400" mass="45573">MSELTLPKQALFNPYDWSFHENPFPVYEQLREHYPVYYNEELNFYALSRYDDVVQAFKNWPVYSNSAGVALENVSDDVSKVFSILGMDPPRQQAVRGIVRKVFTPRRIIELEPVLQRLCQEYIADFADNGEVDFIEQFAGKIPMDVISEMIGVPKQDRDRVRNWANNLIERVDGSPDIPDIAIEASIGLLGYFGAMVAERRQAGTSDDLTAQMLAAQLDGERLSDEEVVSFLFLMSVAGNETTTKLLANALYWGQKHPEQFAKVQEDHANIPRWIEETTRYDNSSQILYRITMEEVTLHGVTIPKGVKVALLVGAANRDPRRFEQPDIYDIDRDLSQNVAFGKGVHFCLGAALARLEGRVCMEELFKVYKGFQVDEASLVRVHSGNVRGFSQMQVRFDRK</sequence>
<dbReference type="InterPro" id="IPR017972">
    <property type="entry name" value="Cyt_P450_CS"/>
</dbReference>
<gene>
    <name evidence="3" type="ORF">SIN8267_01058</name>
</gene>